<keyword evidence="7" id="KW-1185">Reference proteome</keyword>
<keyword evidence="4 5" id="KW-0472">Membrane</keyword>
<feature type="transmembrane region" description="Helical" evidence="5">
    <location>
        <begin position="330"/>
        <end position="352"/>
    </location>
</feature>
<evidence type="ECO:0000256" key="4">
    <source>
        <dbReference type="ARBA" id="ARBA00023136"/>
    </source>
</evidence>
<dbReference type="Gene3D" id="1.20.1740.10">
    <property type="entry name" value="Amino acid/polyamine transporter I"/>
    <property type="match status" value="1"/>
</dbReference>
<feature type="transmembrane region" description="Helical" evidence="5">
    <location>
        <begin position="265"/>
        <end position="285"/>
    </location>
</feature>
<keyword evidence="3 5" id="KW-1133">Transmembrane helix</keyword>
<evidence type="ECO:0000313" key="7">
    <source>
        <dbReference type="Proteomes" id="UP000008637"/>
    </source>
</evidence>
<dbReference type="OrthoDB" id="396925at2"/>
<dbReference type="PANTHER" id="PTHR11785:SF512">
    <property type="entry name" value="SOBREMESA, ISOFORM B"/>
    <property type="match status" value="1"/>
</dbReference>
<dbReference type="GO" id="GO:0015179">
    <property type="term" value="F:L-amino acid transmembrane transporter activity"/>
    <property type="evidence" value="ECO:0007669"/>
    <property type="project" value="TreeGrafter"/>
</dbReference>
<feature type="transmembrane region" description="Helical" evidence="5">
    <location>
        <begin position="93"/>
        <end position="112"/>
    </location>
</feature>
<dbReference type="HOGENOM" id="CLU_542705_0_0_14"/>
<evidence type="ECO:0000256" key="5">
    <source>
        <dbReference type="SAM" id="Phobius"/>
    </source>
</evidence>
<feature type="transmembrane region" description="Helical" evidence="5">
    <location>
        <begin position="192"/>
        <end position="213"/>
    </location>
</feature>
<dbReference type="KEGG" id="mha:HF1_10890"/>
<feature type="transmembrane region" description="Helical" evidence="5">
    <location>
        <begin position="439"/>
        <end position="459"/>
    </location>
</feature>
<evidence type="ECO:0000256" key="2">
    <source>
        <dbReference type="ARBA" id="ARBA00022692"/>
    </source>
</evidence>
<name>E8ZIX6_MYCHL</name>
<feature type="transmembrane region" description="Helical" evidence="5">
    <location>
        <begin position="225"/>
        <end position="245"/>
    </location>
</feature>
<evidence type="ECO:0000313" key="6">
    <source>
        <dbReference type="EMBL" id="CBY93097.1"/>
    </source>
</evidence>
<dbReference type="PANTHER" id="PTHR11785">
    <property type="entry name" value="AMINO ACID TRANSPORTER"/>
    <property type="match status" value="1"/>
</dbReference>
<dbReference type="EMBL" id="FR773153">
    <property type="protein sequence ID" value="CBY93097.1"/>
    <property type="molecule type" value="Genomic_DNA"/>
</dbReference>
<feature type="transmembrane region" description="Helical" evidence="5">
    <location>
        <begin position="39"/>
        <end position="62"/>
    </location>
</feature>
<evidence type="ECO:0000256" key="1">
    <source>
        <dbReference type="ARBA" id="ARBA00004141"/>
    </source>
</evidence>
<comment type="subcellular location">
    <subcellularLocation>
        <location evidence="1">Membrane</location>
        <topology evidence="1">Multi-pass membrane protein</topology>
    </subcellularLocation>
</comment>
<feature type="transmembrane region" description="Helical" evidence="5">
    <location>
        <begin position="154"/>
        <end position="172"/>
    </location>
</feature>
<feature type="transmembrane region" description="Helical" evidence="5">
    <location>
        <begin position="7"/>
        <end position="27"/>
    </location>
</feature>
<feature type="transmembrane region" description="Helical" evidence="5">
    <location>
        <begin position="124"/>
        <end position="142"/>
    </location>
</feature>
<dbReference type="InterPro" id="IPR002293">
    <property type="entry name" value="AA/rel_permease1"/>
</dbReference>
<dbReference type="InterPro" id="IPR050598">
    <property type="entry name" value="AminoAcid_Transporter"/>
</dbReference>
<protein>
    <submittedName>
        <fullName evidence="6">Amino acid permease</fullName>
    </submittedName>
</protein>
<sequence>MTSKNTLSSSAAVFISVSSMIGAGIFMKTSTLNKLSHNYLPSLITLFFIFLLSILAFSYVLIKIIPSQSGNGGFMEWSKVNCPPRLNTAFVNFIRYFYHPPSLVLFSIYGVLSLKGDEKMSTPLLIMFALLITITVMFMNLVSFKTAYRVQLALWTMVLIPLITLPILGIIWPGEGSTTLEKPSGLDGAGKWMIMISGLPSLLFIFDGFYNLASLKDKMQSSKQLVRSLCISFAIVTFLYLYVIIGFSVGSPGNAEYRNFSAFKGHPYLLEFFEILISLAAFMTLNSMSLSNISQLTAMDHMYGFQDIKRLRSLCFYKGKPSNPEFEHRFIHWIHLMMHTIFWFLVVGIMASLSQKFNGKGMEDVLDALADIISSFIFGILACIIIGNLIKQPKTSILFKYCAISSGVVIVVALSYLFITYVSGTFGYEGADRFSNGLKLFIMCIFILGSVAPQFKEFLNRKFLRKRSYTLYPYDKYKGSIITFK</sequence>
<organism evidence="6 7">
    <name type="scientific">Mycoplasma haemofelis (strain Langford 1)</name>
    <name type="common">Haemobartonella felis</name>
    <dbReference type="NCBI Taxonomy" id="941640"/>
    <lineage>
        <taxon>Bacteria</taxon>
        <taxon>Bacillati</taxon>
        <taxon>Mycoplasmatota</taxon>
        <taxon>Mollicutes</taxon>
        <taxon>Mycoplasmataceae</taxon>
        <taxon>Mycoplasma</taxon>
    </lineage>
</organism>
<dbReference type="Pfam" id="PF13520">
    <property type="entry name" value="AA_permease_2"/>
    <property type="match status" value="1"/>
</dbReference>
<dbReference type="PIRSF" id="PIRSF006060">
    <property type="entry name" value="AA_transporter"/>
    <property type="match status" value="1"/>
</dbReference>
<dbReference type="GO" id="GO:0016020">
    <property type="term" value="C:membrane"/>
    <property type="evidence" value="ECO:0007669"/>
    <property type="project" value="UniProtKB-SubCell"/>
</dbReference>
<gene>
    <name evidence="6" type="primary">potE</name>
    <name evidence="6" type="ORF">HF1_10890</name>
</gene>
<evidence type="ECO:0000256" key="3">
    <source>
        <dbReference type="ARBA" id="ARBA00022989"/>
    </source>
</evidence>
<feature type="transmembrane region" description="Helical" evidence="5">
    <location>
        <begin position="397"/>
        <end position="419"/>
    </location>
</feature>
<accession>E8ZIX6</accession>
<feature type="transmembrane region" description="Helical" evidence="5">
    <location>
        <begin position="372"/>
        <end position="390"/>
    </location>
</feature>
<keyword evidence="2 5" id="KW-0812">Transmembrane</keyword>
<dbReference type="Proteomes" id="UP000008637">
    <property type="component" value="Chromosome"/>
</dbReference>
<reference evidence="6 7" key="1">
    <citation type="journal article" date="2011" name="J. Bacteriol.">
        <title>Complete genome sequence of Mycoplasma haemofelis, a hemotropic mycoplasma.</title>
        <authorList>
            <person name="Barker E.N."/>
            <person name="Helps C.R."/>
            <person name="Peters I.R."/>
            <person name="Darby A.C."/>
            <person name="Radford A.D."/>
            <person name="Tasker S."/>
        </authorList>
    </citation>
    <scope>NUCLEOTIDE SEQUENCE [LARGE SCALE GENOMIC DNA]</scope>
    <source>
        <strain evidence="6 7">Langford 1</strain>
    </source>
</reference>
<dbReference type="AlphaFoldDB" id="E8ZIX6"/>
<proteinExistence type="predicted"/>